<sequence length="133" mass="14648">GRRGAILRVLRSVQMQMAPTTSGEPPESRSESTEGDGGMLPVRCVWASTTLSMGWKMSPSFFQKAISALTSETKARVPIKPFYITNPRDGTIVGAATVELLKERLQVFEDIYREHMLPINAGKETPCIFADCV</sequence>
<protein>
    <submittedName>
        <fullName evidence="2">Uncharacterized protein</fullName>
    </submittedName>
</protein>
<evidence type="ECO:0000256" key="1">
    <source>
        <dbReference type="SAM" id="MobiDB-lite"/>
    </source>
</evidence>
<organism evidence="2 3">
    <name type="scientific">Perkinsus olseni</name>
    <name type="common">Perkinsus atlanticus</name>
    <dbReference type="NCBI Taxonomy" id="32597"/>
    <lineage>
        <taxon>Eukaryota</taxon>
        <taxon>Sar</taxon>
        <taxon>Alveolata</taxon>
        <taxon>Perkinsozoa</taxon>
        <taxon>Perkinsea</taxon>
        <taxon>Perkinsida</taxon>
        <taxon>Perkinsidae</taxon>
        <taxon>Perkinsus</taxon>
    </lineage>
</organism>
<dbReference type="EMBL" id="JABANP010000212">
    <property type="protein sequence ID" value="KAF4686697.1"/>
    <property type="molecule type" value="Genomic_DNA"/>
</dbReference>
<reference evidence="2 3" key="1">
    <citation type="submission" date="2020-04" db="EMBL/GenBank/DDBJ databases">
        <title>Perkinsus olseni comparative genomics.</title>
        <authorList>
            <person name="Bogema D.R."/>
        </authorList>
    </citation>
    <scope>NUCLEOTIDE SEQUENCE [LARGE SCALE GENOMIC DNA]</scope>
    <source>
        <strain evidence="2">00978-12</strain>
    </source>
</reference>
<gene>
    <name evidence="2" type="ORF">FOZ60_004976</name>
</gene>
<dbReference type="AlphaFoldDB" id="A0A7J6NT29"/>
<comment type="caution">
    <text evidence="2">The sequence shown here is derived from an EMBL/GenBank/DDBJ whole genome shotgun (WGS) entry which is preliminary data.</text>
</comment>
<evidence type="ECO:0000313" key="2">
    <source>
        <dbReference type="EMBL" id="KAF4686697.1"/>
    </source>
</evidence>
<dbReference type="Proteomes" id="UP000541610">
    <property type="component" value="Unassembled WGS sequence"/>
</dbReference>
<feature type="region of interest" description="Disordered" evidence="1">
    <location>
        <begin position="16"/>
        <end position="39"/>
    </location>
</feature>
<feature type="non-terminal residue" evidence="2">
    <location>
        <position position="133"/>
    </location>
</feature>
<evidence type="ECO:0000313" key="3">
    <source>
        <dbReference type="Proteomes" id="UP000541610"/>
    </source>
</evidence>
<accession>A0A7J6NT29</accession>
<name>A0A7J6NT29_PEROL</name>
<proteinExistence type="predicted"/>